<dbReference type="RefSeq" id="WP_147705810.1">
    <property type="nucleotide sequence ID" value="NZ_VDUY01000009.1"/>
</dbReference>
<gene>
    <name evidence="2" type="ORF">FHP08_17590</name>
</gene>
<comment type="caution">
    <text evidence="2">The sequence shown here is derived from an EMBL/GenBank/DDBJ whole genome shotgun (WGS) entry which is preliminary data.</text>
</comment>
<organism evidence="2 3">
    <name type="scientific">Zeimonas arvi</name>
    <dbReference type="NCBI Taxonomy" id="2498847"/>
    <lineage>
        <taxon>Bacteria</taxon>
        <taxon>Pseudomonadati</taxon>
        <taxon>Pseudomonadota</taxon>
        <taxon>Betaproteobacteria</taxon>
        <taxon>Burkholderiales</taxon>
        <taxon>Burkholderiaceae</taxon>
        <taxon>Zeimonas</taxon>
    </lineage>
</organism>
<dbReference type="NCBIfam" id="TIGR00057">
    <property type="entry name" value="L-threonylcarbamoyladenylate synthase"/>
    <property type="match status" value="1"/>
</dbReference>
<evidence type="ECO:0000313" key="3">
    <source>
        <dbReference type="Proteomes" id="UP000321548"/>
    </source>
</evidence>
<dbReference type="PANTHER" id="PTHR42828:SF3">
    <property type="entry name" value="THREONYLCARBAMOYL-AMP SYNTHASE"/>
    <property type="match status" value="1"/>
</dbReference>
<dbReference type="AlphaFoldDB" id="A0A5C8NNH9"/>
<accession>A0A5C8NNH9</accession>
<dbReference type="PROSITE" id="PS51163">
    <property type="entry name" value="YRDC"/>
    <property type="match status" value="1"/>
</dbReference>
<dbReference type="InterPro" id="IPR006070">
    <property type="entry name" value="Sua5-like_dom"/>
</dbReference>
<dbReference type="OrthoDB" id="9781656at2"/>
<dbReference type="InterPro" id="IPR017945">
    <property type="entry name" value="DHBP_synth_RibB-like_a/b_dom"/>
</dbReference>
<feature type="domain" description="YrdC-like" evidence="1">
    <location>
        <begin position="14"/>
        <end position="200"/>
    </location>
</feature>
<dbReference type="GO" id="GO:0003725">
    <property type="term" value="F:double-stranded RNA binding"/>
    <property type="evidence" value="ECO:0007669"/>
    <property type="project" value="InterPro"/>
</dbReference>
<reference evidence="2 3" key="1">
    <citation type="submission" date="2019-06" db="EMBL/GenBank/DDBJ databases">
        <title>Quisquiliibacterium sp. nov., isolated from a maize field.</title>
        <authorList>
            <person name="Lin S.-Y."/>
            <person name="Tsai C.-F."/>
            <person name="Young C.-C."/>
        </authorList>
    </citation>
    <scope>NUCLEOTIDE SEQUENCE [LARGE SCALE GENOMIC DNA]</scope>
    <source>
        <strain evidence="2 3">CC-CFT501</strain>
    </source>
</reference>
<evidence type="ECO:0000313" key="2">
    <source>
        <dbReference type="EMBL" id="TXL62637.1"/>
    </source>
</evidence>
<dbReference type="EMBL" id="VDUY01000009">
    <property type="protein sequence ID" value="TXL62637.1"/>
    <property type="molecule type" value="Genomic_DNA"/>
</dbReference>
<name>A0A5C8NNH9_9BURK</name>
<dbReference type="Proteomes" id="UP000321548">
    <property type="component" value="Unassembled WGS sequence"/>
</dbReference>
<sequence length="209" mass="23035">MTQRFELHPVDPQARLLRQAAQILRDGGVAAVPTDACYVLACPLGDKQAVDRLRAIRGLDEKHLLTLMCRDLSELAVYAHVDNRQYRFLKEWTPGPYTFVLNATKETPRRLWHPSRKTIGLRVPASPVVQGLLEAHGEPLLCASLIMPGDEEPLHEADEIVARLARRIDLVLDAGGQSFDPTTVVDMTGDEPVVTRVGKGSVEGMVGGR</sequence>
<dbReference type="Gene3D" id="3.90.870.10">
    <property type="entry name" value="DHBP synthase"/>
    <property type="match status" value="1"/>
</dbReference>
<dbReference type="InterPro" id="IPR052532">
    <property type="entry name" value="SUA5_domain"/>
</dbReference>
<dbReference type="Pfam" id="PF01300">
    <property type="entry name" value="Sua5_yciO_yrdC"/>
    <property type="match status" value="1"/>
</dbReference>
<protein>
    <submittedName>
        <fullName evidence="2">Threonylcarbamoyl-AMP synthase</fullName>
    </submittedName>
</protein>
<evidence type="ECO:0000259" key="1">
    <source>
        <dbReference type="PROSITE" id="PS51163"/>
    </source>
</evidence>
<dbReference type="SUPFAM" id="SSF55821">
    <property type="entry name" value="YrdC/RibB"/>
    <property type="match status" value="1"/>
</dbReference>
<proteinExistence type="predicted"/>
<dbReference type="PANTHER" id="PTHR42828">
    <property type="entry name" value="DHBP SYNTHASE RIBB-LIKE ALPHA/BETA DOMAIN-CONTAINING PROTEIN"/>
    <property type="match status" value="1"/>
</dbReference>
<keyword evidence="3" id="KW-1185">Reference proteome</keyword>